<dbReference type="GO" id="GO:0009898">
    <property type="term" value="C:cytoplasmic side of plasma membrane"/>
    <property type="evidence" value="ECO:0007669"/>
    <property type="project" value="TreeGrafter"/>
</dbReference>
<dbReference type="GO" id="GO:0005524">
    <property type="term" value="F:ATP binding"/>
    <property type="evidence" value="ECO:0007669"/>
    <property type="project" value="TreeGrafter"/>
</dbReference>
<sequence length="397" mass="44963">MAIRFSIYYFNEKIGGYLQKVINASPQGVVVSVAILAPSLTVPEDGEADVWFIEYDDRVEGFDLWIEKMQQRVNHPAIFLYLQEASTEVLLKALRLGVQECFVGQISEPDFHKALHRFNKVRKTLHDGEKTQIISLLGCKGGVGVTFLAVNLAQSFLQDRKEPVLLFDLDMQAADVSALLDIQPRYTILDVIENFDRLDPQYLKDIIHSRDSGLDVLPGPQRLEDSEIVQAPQVDKILQYLRSQNLYRWILLDLGDHLDEITLKGLEASDLVLLITVLTIPALRHTRKILQMLHRLEFGEQKLKPVANCFINGIDIAPSEATKFLGQDFLAVLRSDPKVVIQSINEGRPLVETQPSDRLSLKISRLARMLNGEEKADSRKAGIWQGFKRLLWLRGSA</sequence>
<reference evidence="3" key="2">
    <citation type="submission" date="2011-03" db="EMBL/GenBank/DDBJ databases">
        <title>The complete genome of Desulfobacca acetoxidans DSM 11109.</title>
        <authorList>
            <consortium name="US DOE Joint Genome Institute (JGI-PGF)"/>
            <person name="Lucas S."/>
            <person name="Copeland A."/>
            <person name="Lapidus A."/>
            <person name="Bruce D."/>
            <person name="Goodwin L."/>
            <person name="Pitluck S."/>
            <person name="Peters L."/>
            <person name="Kyrpides N."/>
            <person name="Mavromatis K."/>
            <person name="Ivanova N."/>
            <person name="Ovchinnikova G."/>
            <person name="Teshima H."/>
            <person name="Detter J.C."/>
            <person name="Han C."/>
            <person name="Land M."/>
            <person name="Hauser L."/>
            <person name="Markowitz V."/>
            <person name="Cheng J.-F."/>
            <person name="Hugenholtz P."/>
            <person name="Woyke T."/>
            <person name="Wu D."/>
            <person name="Spring S."/>
            <person name="Schueler E."/>
            <person name="Brambilla E."/>
            <person name="Klenk H.-P."/>
            <person name="Eisen J.A."/>
        </authorList>
    </citation>
    <scope>NUCLEOTIDE SEQUENCE [LARGE SCALE GENOMIC DNA]</scope>
    <source>
        <strain evidence="3">ATCC 700848 / DSM 11109 / ASRB2</strain>
    </source>
</reference>
<dbReference type="PANTHER" id="PTHR43384">
    <property type="entry name" value="SEPTUM SITE-DETERMINING PROTEIN MIND HOMOLOG, CHLOROPLASTIC-RELATED"/>
    <property type="match status" value="1"/>
</dbReference>
<dbReference type="GO" id="GO:0016887">
    <property type="term" value="F:ATP hydrolysis activity"/>
    <property type="evidence" value="ECO:0007669"/>
    <property type="project" value="TreeGrafter"/>
</dbReference>
<keyword evidence="3" id="KW-1185">Reference proteome</keyword>
<dbReference type="CDD" id="cd03111">
    <property type="entry name" value="CpaE-like"/>
    <property type="match status" value="1"/>
</dbReference>
<dbReference type="InterPro" id="IPR027417">
    <property type="entry name" value="P-loop_NTPase"/>
</dbReference>
<dbReference type="GO" id="GO:0005829">
    <property type="term" value="C:cytosol"/>
    <property type="evidence" value="ECO:0007669"/>
    <property type="project" value="TreeGrafter"/>
</dbReference>
<organism evidence="2 3">
    <name type="scientific">Desulfobacca acetoxidans (strain ATCC 700848 / DSM 11109 / ASRB2)</name>
    <dbReference type="NCBI Taxonomy" id="880072"/>
    <lineage>
        <taxon>Bacteria</taxon>
        <taxon>Pseudomonadati</taxon>
        <taxon>Thermodesulfobacteriota</taxon>
        <taxon>Desulfobaccia</taxon>
        <taxon>Desulfobaccales</taxon>
        <taxon>Desulfobaccaceae</taxon>
        <taxon>Desulfobacca</taxon>
    </lineage>
</organism>
<dbReference type="AlphaFoldDB" id="F2NJX0"/>
<dbReference type="EMBL" id="CP002629">
    <property type="protein sequence ID" value="AEB09914.1"/>
    <property type="molecule type" value="Genomic_DNA"/>
</dbReference>
<proteinExistence type="predicted"/>
<dbReference type="GO" id="GO:0051782">
    <property type="term" value="P:negative regulation of cell division"/>
    <property type="evidence" value="ECO:0007669"/>
    <property type="project" value="TreeGrafter"/>
</dbReference>
<dbReference type="InterPro" id="IPR050625">
    <property type="entry name" value="ParA/MinD_ATPase"/>
</dbReference>
<protein>
    <recommendedName>
        <fullName evidence="1">AAA domain-containing protein</fullName>
    </recommendedName>
</protein>
<name>F2NJX0_DESAR</name>
<feature type="domain" description="AAA" evidence="1">
    <location>
        <begin position="132"/>
        <end position="296"/>
    </location>
</feature>
<dbReference type="InterPro" id="IPR025669">
    <property type="entry name" value="AAA_dom"/>
</dbReference>
<dbReference type="Gene3D" id="3.40.50.300">
    <property type="entry name" value="P-loop containing nucleotide triphosphate hydrolases"/>
    <property type="match status" value="1"/>
</dbReference>
<dbReference type="Pfam" id="PF13614">
    <property type="entry name" value="AAA_31"/>
    <property type="match status" value="1"/>
</dbReference>
<dbReference type="SUPFAM" id="SSF52540">
    <property type="entry name" value="P-loop containing nucleoside triphosphate hydrolases"/>
    <property type="match status" value="1"/>
</dbReference>
<dbReference type="STRING" id="880072.Desac_2085"/>
<dbReference type="eggNOG" id="COG4963">
    <property type="taxonomic scope" value="Bacteria"/>
</dbReference>
<dbReference type="HOGENOM" id="CLU_033160_2_0_7"/>
<gene>
    <name evidence="2" type="ordered locus">Desac_2085</name>
</gene>
<dbReference type="PANTHER" id="PTHR43384:SF13">
    <property type="entry name" value="SLR0110 PROTEIN"/>
    <property type="match status" value="1"/>
</dbReference>
<accession>F2NJX0</accession>
<evidence type="ECO:0000259" key="1">
    <source>
        <dbReference type="Pfam" id="PF13614"/>
    </source>
</evidence>
<evidence type="ECO:0000313" key="3">
    <source>
        <dbReference type="Proteomes" id="UP000000483"/>
    </source>
</evidence>
<evidence type="ECO:0000313" key="2">
    <source>
        <dbReference type="EMBL" id="AEB09914.1"/>
    </source>
</evidence>
<reference evidence="2 3" key="1">
    <citation type="journal article" date="2011" name="Stand. Genomic Sci.">
        <title>Complete genome sequence of the acetate-degrading sulfate reducer Desulfobacca acetoxidans type strain (ASRB2).</title>
        <authorList>
            <person name="Goker M."/>
            <person name="Teshima H."/>
            <person name="Lapidus A."/>
            <person name="Nolan M."/>
            <person name="Lucas S."/>
            <person name="Hammon N."/>
            <person name="Deshpande S."/>
            <person name="Cheng J.F."/>
            <person name="Tapia R."/>
            <person name="Han C."/>
            <person name="Goodwin L."/>
            <person name="Pitluck S."/>
            <person name="Huntemann M."/>
            <person name="Liolios K."/>
            <person name="Ivanova N."/>
            <person name="Pagani I."/>
            <person name="Mavromatis K."/>
            <person name="Ovchinikova G."/>
            <person name="Pati A."/>
            <person name="Chen A."/>
            <person name="Palaniappan K."/>
            <person name="Land M."/>
            <person name="Hauser L."/>
            <person name="Brambilla E.M."/>
            <person name="Rohde M."/>
            <person name="Spring S."/>
            <person name="Detter J.C."/>
            <person name="Woyke T."/>
            <person name="Bristow J."/>
            <person name="Eisen J.A."/>
            <person name="Markowitz V."/>
            <person name="Hugenholtz P."/>
            <person name="Kyrpides N.C."/>
            <person name="Klenk H.P."/>
        </authorList>
    </citation>
    <scope>NUCLEOTIDE SEQUENCE [LARGE SCALE GENOMIC DNA]</scope>
    <source>
        <strain evidence="3">ATCC 700848 / DSM 11109 / ASRB2</strain>
    </source>
</reference>
<dbReference type="KEGG" id="dao:Desac_2085"/>
<dbReference type="Proteomes" id="UP000000483">
    <property type="component" value="Chromosome"/>
</dbReference>